<dbReference type="PANTHER" id="PTHR30069">
    <property type="entry name" value="TONB-DEPENDENT OUTER MEMBRANE RECEPTOR"/>
    <property type="match status" value="1"/>
</dbReference>
<dbReference type="GO" id="GO:0015344">
    <property type="term" value="F:siderophore uptake transmembrane transporter activity"/>
    <property type="evidence" value="ECO:0007669"/>
    <property type="project" value="TreeGrafter"/>
</dbReference>
<evidence type="ECO:0000256" key="6">
    <source>
        <dbReference type="ARBA" id="ARBA00023136"/>
    </source>
</evidence>
<dbReference type="NCBIfam" id="TIGR04056">
    <property type="entry name" value="OMP_RagA_SusC"/>
    <property type="match status" value="1"/>
</dbReference>
<dbReference type="Gene3D" id="2.40.170.20">
    <property type="entry name" value="TonB-dependent receptor, beta-barrel domain"/>
    <property type="match status" value="1"/>
</dbReference>
<comment type="subcellular location">
    <subcellularLocation>
        <location evidence="1 8">Cell outer membrane</location>
        <topology evidence="1 8">Multi-pass membrane protein</topology>
    </subcellularLocation>
</comment>
<evidence type="ECO:0000256" key="3">
    <source>
        <dbReference type="ARBA" id="ARBA00022452"/>
    </source>
</evidence>
<feature type="domain" description="TonB-dependent receptor plug" evidence="9">
    <location>
        <begin position="242"/>
        <end position="340"/>
    </location>
</feature>
<dbReference type="Pfam" id="PF13715">
    <property type="entry name" value="CarbopepD_reg_2"/>
    <property type="match status" value="1"/>
</dbReference>
<dbReference type="AlphaFoldDB" id="A0A1H4GAA0"/>
<dbReference type="Gene3D" id="2.170.130.10">
    <property type="entry name" value="TonB-dependent receptor, plug domain"/>
    <property type="match status" value="1"/>
</dbReference>
<evidence type="ECO:0000313" key="10">
    <source>
        <dbReference type="EMBL" id="SEB06529.1"/>
    </source>
</evidence>
<dbReference type="EMBL" id="FNRA01000009">
    <property type="protein sequence ID" value="SEB06529.1"/>
    <property type="molecule type" value="Genomic_DNA"/>
</dbReference>
<dbReference type="STRING" id="425514.SAMN05443550_109168"/>
<dbReference type="GO" id="GO:0044718">
    <property type="term" value="P:siderophore transmembrane transport"/>
    <property type="evidence" value="ECO:0007669"/>
    <property type="project" value="TreeGrafter"/>
</dbReference>
<dbReference type="NCBIfam" id="TIGR04057">
    <property type="entry name" value="SusC_RagA_signa"/>
    <property type="match status" value="1"/>
</dbReference>
<keyword evidence="2 8" id="KW-0813">Transport</keyword>
<keyword evidence="6 8" id="KW-0472">Membrane</keyword>
<dbReference type="SUPFAM" id="SSF49464">
    <property type="entry name" value="Carboxypeptidase regulatory domain-like"/>
    <property type="match status" value="1"/>
</dbReference>
<evidence type="ECO:0000256" key="1">
    <source>
        <dbReference type="ARBA" id="ARBA00004571"/>
    </source>
</evidence>
<dbReference type="InterPro" id="IPR037066">
    <property type="entry name" value="Plug_dom_sf"/>
</dbReference>
<dbReference type="InterPro" id="IPR008969">
    <property type="entry name" value="CarboxyPept-like_regulatory"/>
</dbReference>
<dbReference type="RefSeq" id="WP_090558495.1">
    <property type="nucleotide sequence ID" value="NZ_FNRA01000009.1"/>
</dbReference>
<keyword evidence="11" id="KW-1185">Reference proteome</keyword>
<dbReference type="InterPro" id="IPR039426">
    <property type="entry name" value="TonB-dep_rcpt-like"/>
</dbReference>
<dbReference type="GO" id="GO:0009279">
    <property type="term" value="C:cell outer membrane"/>
    <property type="evidence" value="ECO:0007669"/>
    <property type="project" value="UniProtKB-SubCell"/>
</dbReference>
<dbReference type="SUPFAM" id="SSF56935">
    <property type="entry name" value="Porins"/>
    <property type="match status" value="1"/>
</dbReference>
<accession>A0A1H4GAA0</accession>
<dbReference type="Proteomes" id="UP000198850">
    <property type="component" value="Unassembled WGS sequence"/>
</dbReference>
<dbReference type="InterPro" id="IPR036942">
    <property type="entry name" value="Beta-barrel_TonB_sf"/>
</dbReference>
<comment type="similarity">
    <text evidence="8">Belongs to the TonB-dependent receptor family.</text>
</comment>
<organism evidence="10 11">
    <name type="scientific">Pedobacter hartonius</name>
    <dbReference type="NCBI Taxonomy" id="425514"/>
    <lineage>
        <taxon>Bacteria</taxon>
        <taxon>Pseudomonadati</taxon>
        <taxon>Bacteroidota</taxon>
        <taxon>Sphingobacteriia</taxon>
        <taxon>Sphingobacteriales</taxon>
        <taxon>Sphingobacteriaceae</taxon>
        <taxon>Pedobacter</taxon>
    </lineage>
</organism>
<evidence type="ECO:0000256" key="7">
    <source>
        <dbReference type="ARBA" id="ARBA00023237"/>
    </source>
</evidence>
<name>A0A1H4GAA0_9SPHI</name>
<reference evidence="10 11" key="1">
    <citation type="submission" date="2016-10" db="EMBL/GenBank/DDBJ databases">
        <authorList>
            <person name="de Groot N.N."/>
        </authorList>
    </citation>
    <scope>NUCLEOTIDE SEQUENCE [LARGE SCALE GENOMIC DNA]</scope>
    <source>
        <strain evidence="10 11">DSM 19033</strain>
    </source>
</reference>
<evidence type="ECO:0000256" key="5">
    <source>
        <dbReference type="ARBA" id="ARBA00022729"/>
    </source>
</evidence>
<keyword evidence="7 8" id="KW-0998">Cell outer membrane</keyword>
<proteinExistence type="inferred from homology"/>
<keyword evidence="3 8" id="KW-1134">Transmembrane beta strand</keyword>
<evidence type="ECO:0000313" key="11">
    <source>
        <dbReference type="Proteomes" id="UP000198850"/>
    </source>
</evidence>
<dbReference type="PROSITE" id="PS52016">
    <property type="entry name" value="TONB_DEPENDENT_REC_3"/>
    <property type="match status" value="1"/>
</dbReference>
<evidence type="ECO:0000256" key="4">
    <source>
        <dbReference type="ARBA" id="ARBA00022692"/>
    </source>
</evidence>
<dbReference type="Gene3D" id="2.60.40.1120">
    <property type="entry name" value="Carboxypeptidase-like, regulatory domain"/>
    <property type="match status" value="1"/>
</dbReference>
<keyword evidence="5" id="KW-0732">Signal</keyword>
<sequence>MQNNYCKAFLQRQNIRIRTGSLFIVFAIALFFCPQVSLAAAELDSQTLKNTRISLDVKDGAIADVIAEIERRTGIFVAYNSQKFDVKKHVTLKVKNELLDKIFRRLLEGYDGIITELDAKHIIITITPSTEKTNAGSAAAGNEKAAVKITGTVKDETGLPMPGVSVKIKGSNMGAVTNVNGHFSLNAEIGSLLVFSYVGFENLEVKVGEVADLDIVLHADLHTLNELVVVGYGTVKRAFLGGAVGTTDAKTFESRPVRNAANALQGAVPGLTVTRNGGAPGNAPTLRVRDISSINGGSPLVLIDGAEGDLNLINPADIDNVSVLKDGTAAIYGARAADGVILVTTKTGKRNQALKINLDAFYAIKAPALLKKPASLYEHAVMGLEITDGSFPTEYTPEELALIQQGSTTVLPSSTKWGRWSGYPKFYKNQDYNEMIIGNGSLQNYNLGLSGGGEKYSYLVSLGAPQEQGIPKFGIDDDKRYYVRTKLNVELQKNLQYDLNFSYEAGSRNFASVLGYGQNVWELIYKTRSWAPLYNPAGRFYTFEGFDNPAQVLEEGGDTKQVTGNLTVNNQLTWQPVKGLNIIGRAVVRKTDKDSYIVQKMIYNYNWENVNHRTARKPNSAERSYSKTLYKNFTAYADYKTSFGKHDIGVMAGAANESSDFDTFSAKRINFDQQLALPLNLGSPQDQSATSMGNAYTINSFFSRVNYAYDNKYLLEGTIRADGSSRFAPSSRWGYFPGATATWRIGEESLIKKLNIFDDLKVRASYGEMGNQSGIGAYDYIELITISPNYYPFGNAVRGQLAQQSNLVSSARTWETIISKNIGADVSLLKNRLTASADYFWKTNKNMLIPVSYPSALGISAPATNSGRLEVKGWEVSLGWRDKAGEVDYSVRVNISDAKNKVATRIGNNLIGLGLNSTPVGYSTNSYFGYQFDGIIQTAAELAAYRLRFPQEGVIQSEVGIGDAKYKDLDGDGRLSVLGDGKPGSGDAVYLGNTNPRYNFGLNLGAGYKGFDVSAFLQGSGERTMFLEGDAAMPFSQPWYQSASYWYGKTWTPERTDAKYPAITLKGKRSYNYAISDNTRHKIQYVRVKNLQVGYTIPKRLLQKMKIDKIRLYFSGEDLFEFHNAPGGWDPENGGSFADYPFTRNYSLGVSVVF</sequence>
<dbReference type="Pfam" id="PF07715">
    <property type="entry name" value="Plug"/>
    <property type="match status" value="1"/>
</dbReference>
<gene>
    <name evidence="10" type="ORF">SAMN05443550_109168</name>
</gene>
<evidence type="ECO:0000256" key="8">
    <source>
        <dbReference type="PROSITE-ProRule" id="PRU01360"/>
    </source>
</evidence>
<dbReference type="InterPro" id="IPR023996">
    <property type="entry name" value="TonB-dep_OMP_SusC/RagA"/>
</dbReference>
<evidence type="ECO:0000256" key="2">
    <source>
        <dbReference type="ARBA" id="ARBA00022448"/>
    </source>
</evidence>
<keyword evidence="4 8" id="KW-0812">Transmembrane</keyword>
<dbReference type="OrthoDB" id="9768177at2"/>
<evidence type="ECO:0000259" key="9">
    <source>
        <dbReference type="Pfam" id="PF07715"/>
    </source>
</evidence>
<dbReference type="InterPro" id="IPR023997">
    <property type="entry name" value="TonB-dep_OMP_SusC/RagA_CS"/>
</dbReference>
<dbReference type="PANTHER" id="PTHR30069:SF29">
    <property type="entry name" value="HEMOGLOBIN AND HEMOGLOBIN-HAPTOGLOBIN-BINDING PROTEIN 1-RELATED"/>
    <property type="match status" value="1"/>
</dbReference>
<dbReference type="InterPro" id="IPR012910">
    <property type="entry name" value="Plug_dom"/>
</dbReference>
<protein>
    <submittedName>
        <fullName evidence="10">TonB-linked outer membrane protein, SusC/RagA family</fullName>
    </submittedName>
</protein>